<protein>
    <submittedName>
        <fullName evidence="2">Uncharacterized protein</fullName>
    </submittedName>
</protein>
<organism evidence="2 3">
    <name type="scientific">Rhododendron griersonianum</name>
    <dbReference type="NCBI Taxonomy" id="479676"/>
    <lineage>
        <taxon>Eukaryota</taxon>
        <taxon>Viridiplantae</taxon>
        <taxon>Streptophyta</taxon>
        <taxon>Embryophyta</taxon>
        <taxon>Tracheophyta</taxon>
        <taxon>Spermatophyta</taxon>
        <taxon>Magnoliopsida</taxon>
        <taxon>eudicotyledons</taxon>
        <taxon>Gunneridae</taxon>
        <taxon>Pentapetalae</taxon>
        <taxon>asterids</taxon>
        <taxon>Ericales</taxon>
        <taxon>Ericaceae</taxon>
        <taxon>Ericoideae</taxon>
        <taxon>Rhodoreae</taxon>
        <taxon>Rhododendron</taxon>
    </lineage>
</organism>
<feature type="transmembrane region" description="Helical" evidence="1">
    <location>
        <begin position="248"/>
        <end position="268"/>
    </location>
</feature>
<evidence type="ECO:0000313" key="2">
    <source>
        <dbReference type="EMBL" id="KAG5532458.1"/>
    </source>
</evidence>
<dbReference type="AlphaFoldDB" id="A0AAV6IVX3"/>
<proteinExistence type="predicted"/>
<dbReference type="PANTHER" id="PTHR36367:SF2">
    <property type="entry name" value="TRANSMEMBRANE PROTEIN"/>
    <property type="match status" value="1"/>
</dbReference>
<keyword evidence="1" id="KW-0812">Transmembrane</keyword>
<keyword evidence="1" id="KW-1133">Transmembrane helix</keyword>
<feature type="transmembrane region" description="Helical" evidence="1">
    <location>
        <begin position="128"/>
        <end position="146"/>
    </location>
</feature>
<feature type="transmembrane region" description="Helical" evidence="1">
    <location>
        <begin position="326"/>
        <end position="346"/>
    </location>
</feature>
<dbReference type="PANTHER" id="PTHR36367">
    <property type="entry name" value="TRANSMEMBRANE PROTEIN"/>
    <property type="match status" value="1"/>
</dbReference>
<keyword evidence="3" id="KW-1185">Reference proteome</keyword>
<feature type="transmembrane region" description="Helical" evidence="1">
    <location>
        <begin position="295"/>
        <end position="314"/>
    </location>
</feature>
<dbReference type="Proteomes" id="UP000823749">
    <property type="component" value="Chromosome 9"/>
</dbReference>
<name>A0AAV6IVX3_9ERIC</name>
<accession>A0AAV6IVX3</accession>
<keyword evidence="1" id="KW-0472">Membrane</keyword>
<evidence type="ECO:0000313" key="3">
    <source>
        <dbReference type="Proteomes" id="UP000823749"/>
    </source>
</evidence>
<feature type="transmembrane region" description="Helical" evidence="1">
    <location>
        <begin position="90"/>
        <end position="108"/>
    </location>
</feature>
<sequence>MATAASTTSSLTRIRPPLRLKPPFSHHQLLASKRPAVTFTAKTRPSTPRPIAVKDESVYSRNRLACGAGRRNSPATAAAEKGDGDNVRRVLQSVLWVAEGVYIFWLFLLPYAPGDPVWAISSETVNSLVGLSLNFFFILPLMNSAVTIDEMNFFGRAVGIRLIDAPVLHPVAEGLFNFVIGWTFMFAPLLFADSKRDRYKGSLDVLWGFQMFLTNTFLIPYMAIRLNEADAQSAPRKPSQLTSVMTKGAPIVGLISGAICLISALWAISGRSDGNFGDLANRWDFLVSYLGSERLAYAFIWDICLYIIFQPWLIGDNLQNVQKSKVGLVNYLRFVPVLGLVVYLVYLNLDEEL</sequence>
<dbReference type="EMBL" id="JACTNZ010000009">
    <property type="protein sequence ID" value="KAG5532458.1"/>
    <property type="molecule type" value="Genomic_DNA"/>
</dbReference>
<evidence type="ECO:0000256" key="1">
    <source>
        <dbReference type="SAM" id="Phobius"/>
    </source>
</evidence>
<feature type="transmembrane region" description="Helical" evidence="1">
    <location>
        <begin position="167"/>
        <end position="187"/>
    </location>
</feature>
<feature type="transmembrane region" description="Helical" evidence="1">
    <location>
        <begin position="207"/>
        <end position="227"/>
    </location>
</feature>
<comment type="caution">
    <text evidence="2">The sequence shown here is derived from an EMBL/GenBank/DDBJ whole genome shotgun (WGS) entry which is preliminary data.</text>
</comment>
<reference evidence="2" key="1">
    <citation type="submission" date="2020-08" db="EMBL/GenBank/DDBJ databases">
        <title>Plant Genome Project.</title>
        <authorList>
            <person name="Zhang R.-G."/>
        </authorList>
    </citation>
    <scope>NUCLEOTIDE SEQUENCE</scope>
    <source>
        <strain evidence="2">WSP0</strain>
        <tissue evidence="2">Leaf</tissue>
    </source>
</reference>
<gene>
    <name evidence="2" type="ORF">RHGRI_026930</name>
</gene>